<evidence type="ECO:0000313" key="2">
    <source>
        <dbReference type="Proteomes" id="UP001064048"/>
    </source>
</evidence>
<dbReference type="Proteomes" id="UP001064048">
    <property type="component" value="Chromosome 8"/>
</dbReference>
<reference evidence="1 2" key="1">
    <citation type="journal article" date="2022" name="Genome Biol. Evol.">
        <title>The Spruce Budworm Genome: Reconstructing the Evolutionary History of Antifreeze Proteins.</title>
        <authorList>
            <person name="Beliveau C."/>
            <person name="Gagne P."/>
            <person name="Picq S."/>
            <person name="Vernygora O."/>
            <person name="Keeling C.I."/>
            <person name="Pinkney K."/>
            <person name="Doucet D."/>
            <person name="Wen F."/>
            <person name="Johnston J.S."/>
            <person name="Maaroufi H."/>
            <person name="Boyle B."/>
            <person name="Laroche J."/>
            <person name="Dewar K."/>
            <person name="Juretic N."/>
            <person name="Blackburn G."/>
            <person name="Nisole A."/>
            <person name="Brunet B."/>
            <person name="Brandao M."/>
            <person name="Lumley L."/>
            <person name="Duan J."/>
            <person name="Quan G."/>
            <person name="Lucarotti C.J."/>
            <person name="Roe A.D."/>
            <person name="Sperling F.A.H."/>
            <person name="Levesque R.C."/>
            <person name="Cusson M."/>
        </authorList>
    </citation>
    <scope>NUCLEOTIDE SEQUENCE [LARGE SCALE GENOMIC DNA]</scope>
    <source>
        <strain evidence="1">Glfc:IPQL:Cfum</strain>
    </source>
</reference>
<gene>
    <name evidence="1" type="ORF">MSG28_004910</name>
</gene>
<evidence type="ECO:0000313" key="1">
    <source>
        <dbReference type="EMBL" id="KAI8425903.1"/>
    </source>
</evidence>
<name>A0ACC0JP36_CHOFU</name>
<accession>A0ACC0JP36</accession>
<comment type="caution">
    <text evidence="1">The sequence shown here is derived from an EMBL/GenBank/DDBJ whole genome shotgun (WGS) entry which is preliminary data.</text>
</comment>
<organism evidence="1 2">
    <name type="scientific">Choristoneura fumiferana</name>
    <name type="common">Spruce budworm moth</name>
    <name type="synonym">Archips fumiferana</name>
    <dbReference type="NCBI Taxonomy" id="7141"/>
    <lineage>
        <taxon>Eukaryota</taxon>
        <taxon>Metazoa</taxon>
        <taxon>Ecdysozoa</taxon>
        <taxon>Arthropoda</taxon>
        <taxon>Hexapoda</taxon>
        <taxon>Insecta</taxon>
        <taxon>Pterygota</taxon>
        <taxon>Neoptera</taxon>
        <taxon>Endopterygota</taxon>
        <taxon>Lepidoptera</taxon>
        <taxon>Glossata</taxon>
        <taxon>Ditrysia</taxon>
        <taxon>Tortricoidea</taxon>
        <taxon>Tortricidae</taxon>
        <taxon>Tortricinae</taxon>
        <taxon>Choristoneura</taxon>
    </lineage>
</organism>
<protein>
    <submittedName>
        <fullName evidence="1">Uncharacterized protein</fullName>
    </submittedName>
</protein>
<sequence length="1176" mass="128281">MAKFCLNDSDEYYLALSEQPKRFDADSPVTNVFFDDTNGQVFTVRSGGVTGVTVSGMDDSKSTSFRMEDRGPIISIKFSPDFNILAIQRNSDNMCANVEFVNFKDLAPTNVEYSHTCKWKNAKILGFVWPRVNEIAFITDHGIELLQVFPEKKQLKTLKSTAFSGAWFSWCAQSNIVLLAGNNGALLQPFALNNSTINKMQKLELESAKPVVERDVILLRLCGATWCAVFRHGSSASLHAPGPTELWLLPISSGCSQTHILRTGLAGRFAVSVLDHLVAVHHQSSQTSQIFDIMEDVKCEPSLTVTAHAPLLPALRMRPAYRDDQLCPMYSGNWVVFQPDYIIDARLGCLWRVRLLPEGLAHSVPKDEISKVVSVLLRRTDGKETIYRILHQLVADPAAYLVQLSRVFDEINAVYRKWADQEVARNTAGEGAAAAAAARFPVLVTQEDMCALLQPHNNLVQVVTAYLASLSRHNITVQQAAAALAVRALVTGRRGRAAAGPRAPRGPRRHAPARLPAAGARAHHPPRAARPGHDVAAARRAGTQAQEIEEVLLSWNEPISAIGAAKQAGVEAWHAIPARKLLQAGKLLADQRGDPGPFAAIYRALQARNEKLRGTPCFLKGGPGNNWPTSAGTLDPSPPYTARCKLGMRSYGAPRASLEAGKQLADQRGHPGPFAAIYRALQARNEKLRGTPCFLKGGPGNNWPTSAGTLDPSPPYTARCKLGMRSYGAPRASLKVGELIAKRHGDPGVFNVIYCRPGNNWPTSAGTLDPSPPYTAHCKLGMRSYGAPRASLEAGKQLADQRGDPGPFAAIYRALQARNEKLRGTPCYICPMVRFLPLTLAPDSGNWVVFQPDYIIDARLGCLWRVRLLPEGLAHSVPKDEISKVVSVLLRRTDGKETIYRILHQLVADPAAYLVQLSRVFDEINAVYRKWADQEVARNTAGEGAAAAAAARFPVLVTQEDMCALLQPHNNLVQVESVYFLYIESYSVSKIKLLPAASTLLFQPAGGDSVPGIPLPAQHNSAAGSGGAGRARAGDRRRGGRLRALARRGALADTRPLACQLLALAHTTHHAQLALDMMWRLHAVQEIEEVLLSWNEPISAIGAAKQAGVEAWHAIPARKLLQAGKLLADQRGDPGPFAAIYRALQARNEKLRGTPCFLKGEQCDAYVEYYKQIMSE</sequence>
<dbReference type="EMBL" id="CM046108">
    <property type="protein sequence ID" value="KAI8425903.1"/>
    <property type="molecule type" value="Genomic_DNA"/>
</dbReference>
<keyword evidence="2" id="KW-1185">Reference proteome</keyword>
<proteinExistence type="predicted"/>